<accession>A0A859FG74</accession>
<dbReference type="InterPro" id="IPR029055">
    <property type="entry name" value="Ntn_hydrolases_N"/>
</dbReference>
<dbReference type="EMBL" id="CP041372">
    <property type="protein sequence ID" value="QKS71205.1"/>
    <property type="molecule type" value="Genomic_DNA"/>
</dbReference>
<sequence>MQVNMQIEVIEAKGDAYSFGLLQAQKLKETPLFMKHTNRRKKSIRKYDTDLAESKAWMKELSPVLWEELEGLADGLEWRIQDVIHEYGGYQQNWVKSGCSAIMNNGAYGRNYDYHPKTYDGRFVLWQPSKGFAHVGFAQRIIGRMDGMNEHGLAIGYHFVNRLKPQDGFICCSIARFILDSCKNVKEAVDVLTSLPHRHAFNYSLTDKSGRHAVVEGSGQGAIELKQHDDVCSNHFRLEKKQGENRRILDESKNRLERLKQLRATNPEPLQLLDYLNNTEYGIGKTEYKNWSGTIHSAVYDTKNLTVYAGVGVNGKAIKVPFGDWLKGERYGVRKFRGKLGEILGADHLEERLG</sequence>
<dbReference type="GO" id="GO:0016740">
    <property type="term" value="F:transferase activity"/>
    <property type="evidence" value="ECO:0007669"/>
    <property type="project" value="UniProtKB-KW"/>
</dbReference>
<dbReference type="InterPro" id="IPR047801">
    <property type="entry name" value="Peptidase_C45"/>
</dbReference>
<name>A0A859FG74_9BACI</name>
<keyword evidence="3" id="KW-1185">Reference proteome</keyword>
<dbReference type="Pfam" id="PF03417">
    <property type="entry name" value="AAT"/>
    <property type="match status" value="1"/>
</dbReference>
<dbReference type="CDD" id="cd01935">
    <property type="entry name" value="Ntn_CGH_like"/>
    <property type="match status" value="1"/>
</dbReference>
<dbReference type="Proteomes" id="UP000318138">
    <property type="component" value="Chromosome"/>
</dbReference>
<proteinExistence type="predicted"/>
<gene>
    <name evidence="2" type="ORF">FLK61_31320</name>
</gene>
<dbReference type="SUPFAM" id="SSF56235">
    <property type="entry name" value="N-terminal nucleophile aminohydrolases (Ntn hydrolases)"/>
    <property type="match status" value="1"/>
</dbReference>
<dbReference type="InterPro" id="IPR005079">
    <property type="entry name" value="Peptidase_C45_hydrolase"/>
</dbReference>
<dbReference type="NCBIfam" id="NF040521">
    <property type="entry name" value="C45_proenzyme"/>
    <property type="match status" value="1"/>
</dbReference>
<reference evidence="3" key="1">
    <citation type="submission" date="2019-07" db="EMBL/GenBank/DDBJ databases">
        <title>Bacillus alkalisoli sp. nov. isolated from saline soil.</title>
        <authorList>
            <person name="Sun J.-Q."/>
            <person name="Xu L."/>
        </authorList>
    </citation>
    <scope>NUCLEOTIDE SEQUENCE [LARGE SCALE GENOMIC DNA]</scope>
    <source>
        <strain evidence="3">M4U3P1</strain>
    </source>
</reference>
<dbReference type="AlphaFoldDB" id="A0A859FG74"/>
<feature type="domain" description="Peptidase C45 hydrolase" evidence="1">
    <location>
        <begin position="106"/>
        <end position="312"/>
    </location>
</feature>
<keyword evidence="2" id="KW-0808">Transferase</keyword>
<dbReference type="Gene3D" id="3.60.60.10">
    <property type="entry name" value="Penicillin V Acylase, Chain A"/>
    <property type="match status" value="1"/>
</dbReference>
<dbReference type="InterPro" id="IPR047794">
    <property type="entry name" value="C45_proenzyme-like"/>
</dbReference>
<organism evidence="2 3">
    <name type="scientific">Paenalkalicoccus suaedae</name>
    <dbReference type="NCBI Taxonomy" id="2592382"/>
    <lineage>
        <taxon>Bacteria</taxon>
        <taxon>Bacillati</taxon>
        <taxon>Bacillota</taxon>
        <taxon>Bacilli</taxon>
        <taxon>Bacillales</taxon>
        <taxon>Bacillaceae</taxon>
        <taxon>Paenalkalicoccus</taxon>
    </lineage>
</organism>
<dbReference type="PANTHER" id="PTHR34180">
    <property type="entry name" value="PEPTIDASE C45"/>
    <property type="match status" value="1"/>
</dbReference>
<dbReference type="PANTHER" id="PTHR34180:SF1">
    <property type="entry name" value="BETA-ALANYL-DOPAMINE_CARCININE HYDROLASE"/>
    <property type="match status" value="1"/>
</dbReference>
<evidence type="ECO:0000313" key="2">
    <source>
        <dbReference type="EMBL" id="QKS71205.1"/>
    </source>
</evidence>
<evidence type="ECO:0000313" key="3">
    <source>
        <dbReference type="Proteomes" id="UP000318138"/>
    </source>
</evidence>
<dbReference type="KEGG" id="psua:FLK61_31320"/>
<evidence type="ECO:0000259" key="1">
    <source>
        <dbReference type="Pfam" id="PF03417"/>
    </source>
</evidence>
<protein>
    <submittedName>
        <fullName evidence="2">Acyl-CoA--6-aminopenicillanic acid acyl-transferase</fullName>
    </submittedName>
</protein>